<organism evidence="1 2">
    <name type="scientific">Sulfurospirillum diekertiae</name>
    <dbReference type="NCBI Taxonomy" id="1854492"/>
    <lineage>
        <taxon>Bacteria</taxon>
        <taxon>Pseudomonadati</taxon>
        <taxon>Campylobacterota</taxon>
        <taxon>Epsilonproteobacteria</taxon>
        <taxon>Campylobacterales</taxon>
        <taxon>Sulfurospirillaceae</taxon>
        <taxon>Sulfurospirillum</taxon>
    </lineage>
</organism>
<protein>
    <submittedName>
        <fullName evidence="1">Uncharacterized protein</fullName>
    </submittedName>
</protein>
<dbReference type="Proteomes" id="UP000502831">
    <property type="component" value="Chromosome"/>
</dbReference>
<gene>
    <name evidence="1" type="ORF">FA584_03045</name>
</gene>
<proteinExistence type="predicted"/>
<accession>A0A6G9VR69</accession>
<evidence type="ECO:0000313" key="1">
    <source>
        <dbReference type="EMBL" id="QIR75239.2"/>
    </source>
</evidence>
<dbReference type="RefSeq" id="WP_167749317.1">
    <property type="nucleotide sequence ID" value="NZ_CP039734.2"/>
</dbReference>
<name>A0A6G9VR69_9BACT</name>
<reference evidence="1 2" key="1">
    <citation type="journal article" date="2017" name="Environ. Sci. Technol.">
        <title>Organohalide Respiration with Chlorinated Ethenes under Low pH Conditions.</title>
        <authorList>
            <person name="Yang Y."/>
            <person name="Capiro N.L."/>
            <person name="Marcet T.F."/>
            <person name="Yan J."/>
            <person name="Pennell K.D."/>
            <person name="Loffler F.E."/>
        </authorList>
    </citation>
    <scope>NUCLEOTIDE SEQUENCE [LARGE SCALE GENOMIC DNA]</scope>
    <source>
        <strain evidence="1 2">ACSDCE</strain>
    </source>
</reference>
<dbReference type="EMBL" id="CP039734">
    <property type="protein sequence ID" value="QIR75239.2"/>
    <property type="molecule type" value="Genomic_DNA"/>
</dbReference>
<sequence length="71" mass="8185">MLQVNLKGSYIEVSDGVLSQIYGIAQLRSLYLHKEIDLNIATAYELSKYLDIFFINARGMILARYERIQTV</sequence>
<dbReference type="AlphaFoldDB" id="A0A6G9VR69"/>
<evidence type="ECO:0000313" key="2">
    <source>
        <dbReference type="Proteomes" id="UP000502831"/>
    </source>
</evidence>